<evidence type="ECO:0000259" key="4">
    <source>
        <dbReference type="Pfam" id="PF00370"/>
    </source>
</evidence>
<dbReference type="Pfam" id="PF21546">
    <property type="entry name" value="FGGY_C_2"/>
    <property type="match status" value="1"/>
</dbReference>
<gene>
    <name evidence="6" type="ORF">DC20_01045</name>
</gene>
<dbReference type="SUPFAM" id="SSF53067">
    <property type="entry name" value="Actin-like ATPase domain"/>
    <property type="match status" value="1"/>
</dbReference>
<proteinExistence type="inferred from homology"/>
<dbReference type="GO" id="GO:0004370">
    <property type="term" value="F:glycerol kinase activity"/>
    <property type="evidence" value="ECO:0007669"/>
    <property type="project" value="TreeGrafter"/>
</dbReference>
<dbReference type="InterPro" id="IPR018484">
    <property type="entry name" value="FGGY_N"/>
</dbReference>
<dbReference type="PANTHER" id="PTHR10196">
    <property type="entry name" value="SUGAR KINASE"/>
    <property type="match status" value="1"/>
</dbReference>
<dbReference type="InterPro" id="IPR049382">
    <property type="entry name" value="FGGY_C_2"/>
</dbReference>
<keyword evidence="3 6" id="KW-0418">Kinase</keyword>
<dbReference type="KEGG" id="rti:DC20_01045"/>
<evidence type="ECO:0000259" key="5">
    <source>
        <dbReference type="Pfam" id="PF21546"/>
    </source>
</evidence>
<dbReference type="Gene3D" id="3.30.420.40">
    <property type="match status" value="2"/>
</dbReference>
<evidence type="ECO:0000313" key="6">
    <source>
        <dbReference type="EMBL" id="ALI97823.1"/>
    </source>
</evidence>
<dbReference type="EMBL" id="CP012643">
    <property type="protein sequence ID" value="ALI97823.1"/>
    <property type="molecule type" value="Genomic_DNA"/>
</dbReference>
<keyword evidence="2" id="KW-0808">Transferase</keyword>
<accession>A0A0P0CRR0</accession>
<evidence type="ECO:0000256" key="1">
    <source>
        <dbReference type="ARBA" id="ARBA00009156"/>
    </source>
</evidence>
<dbReference type="Proteomes" id="UP000061382">
    <property type="component" value="Chromosome"/>
</dbReference>
<dbReference type="InterPro" id="IPR043129">
    <property type="entry name" value="ATPase_NBD"/>
</dbReference>
<organism evidence="6 7">
    <name type="scientific">Rufibacter tibetensis</name>
    <dbReference type="NCBI Taxonomy" id="512763"/>
    <lineage>
        <taxon>Bacteria</taxon>
        <taxon>Pseudomonadati</taxon>
        <taxon>Bacteroidota</taxon>
        <taxon>Cytophagia</taxon>
        <taxon>Cytophagales</taxon>
        <taxon>Hymenobacteraceae</taxon>
        <taxon>Rufibacter</taxon>
    </lineage>
</organism>
<dbReference type="AlphaFoldDB" id="A0A0P0CRR0"/>
<comment type="similarity">
    <text evidence="1">Belongs to the FGGY kinase family.</text>
</comment>
<feature type="domain" description="Carbohydrate kinase FGGY N-terminal" evidence="4">
    <location>
        <begin position="7"/>
        <end position="216"/>
    </location>
</feature>
<dbReference type="STRING" id="512763.DC20_01045"/>
<dbReference type="PATRIC" id="fig|512763.3.peg.230"/>
<dbReference type="CDD" id="cd07772">
    <property type="entry name" value="ASKHA_NBD_FGGY_NaCK-like"/>
    <property type="match status" value="1"/>
</dbReference>
<name>A0A0P0CRR0_9BACT</name>
<dbReference type="Pfam" id="PF00370">
    <property type="entry name" value="FGGY_N"/>
    <property type="match status" value="1"/>
</dbReference>
<dbReference type="OrthoDB" id="9786272at2"/>
<feature type="domain" description="Carbohydrate kinase FGGY C-terminal" evidence="5">
    <location>
        <begin position="246"/>
        <end position="438"/>
    </location>
</feature>
<dbReference type="PANTHER" id="PTHR10196:SF69">
    <property type="entry name" value="GLYCEROL KINASE"/>
    <property type="match status" value="1"/>
</dbReference>
<reference evidence="6 7" key="1">
    <citation type="submission" date="2015-08" db="EMBL/GenBank/DDBJ databases">
        <title>Complete genome sequence of Rufibacter tibetensis strain 1351t, a radiation-resistant bacterium from tibet plateau.</title>
        <authorList>
            <person name="Dai J."/>
        </authorList>
    </citation>
    <scope>NUCLEOTIDE SEQUENCE [LARGE SCALE GENOMIC DNA]</scope>
    <source>
        <strain evidence="6 7">1351</strain>
    </source>
</reference>
<protein>
    <submittedName>
        <fullName evidence="6">Carbohydrate kinase</fullName>
    </submittedName>
</protein>
<dbReference type="GO" id="GO:0006071">
    <property type="term" value="P:glycerol metabolic process"/>
    <property type="evidence" value="ECO:0007669"/>
    <property type="project" value="TreeGrafter"/>
</dbReference>
<keyword evidence="7" id="KW-1185">Reference proteome</keyword>
<dbReference type="GO" id="GO:0005829">
    <property type="term" value="C:cytosol"/>
    <property type="evidence" value="ECO:0007669"/>
    <property type="project" value="TreeGrafter"/>
</dbReference>
<dbReference type="RefSeq" id="WP_062542134.1">
    <property type="nucleotide sequence ID" value="NZ_CP012643.1"/>
</dbReference>
<evidence type="ECO:0000313" key="7">
    <source>
        <dbReference type="Proteomes" id="UP000061382"/>
    </source>
</evidence>
<evidence type="ECO:0000256" key="2">
    <source>
        <dbReference type="ARBA" id="ARBA00022679"/>
    </source>
</evidence>
<evidence type="ECO:0000256" key="3">
    <source>
        <dbReference type="ARBA" id="ARBA00022777"/>
    </source>
</evidence>
<sequence>MQKIPVIAIFDVGKTNKKLFLFDEHYRIVYERSAKFIETVDEDGDPCENLESLRLSVFDSLRDVFKRPEFEIKAINFSTYGASFVYVDEGGQPLTPLYNYLKPYPEELQKQFYATYGGEEKLSKETASPVLGSLNSGMQLYRLKHEQPEVFQQMKYALHLPQYLSSLISGEFYTDITSIGCHTNLWDFTKGDYHAWVAQEGILEKLAPLKGADEAVPAAFPGNSYKVGIGLHDSSAALIPYLVNFQEPFALISTGTWCITLNPFNTSPLTTEELKQDCLSYLQYKGKPVKASRFFGGYEHEQEVKRIAIHFDMSTAVFKTVEYDPEIIQKLQREQKASNNLQEKTTALPTSGFAERDLSLFASGIEAYHQFVIDLVQQQVISSNLVLQGTDVKRIFVDGGFGKNAIYMNLLAAAFPDKEVYAASMAQATAIGTALAIHSLWNTKPLPNDIIELKYYAVTHQEA</sequence>